<evidence type="ECO:0000256" key="2">
    <source>
        <dbReference type="ARBA" id="ARBA00022448"/>
    </source>
</evidence>
<keyword evidence="2" id="KW-0813">Transport</keyword>
<accession>A0ABS6F5T9</accession>
<evidence type="ECO:0000313" key="6">
    <source>
        <dbReference type="EMBL" id="MBU5593180.1"/>
    </source>
</evidence>
<dbReference type="Proteomes" id="UP000736583">
    <property type="component" value="Unassembled WGS sequence"/>
</dbReference>
<dbReference type="GO" id="GO:0005524">
    <property type="term" value="F:ATP binding"/>
    <property type="evidence" value="ECO:0007669"/>
    <property type="project" value="UniProtKB-KW"/>
</dbReference>
<keyword evidence="3" id="KW-0547">Nucleotide-binding</keyword>
<dbReference type="InterPro" id="IPR003593">
    <property type="entry name" value="AAA+_ATPase"/>
</dbReference>
<gene>
    <name evidence="6" type="ORF">KQI89_15635</name>
</gene>
<comment type="caution">
    <text evidence="6">The sequence shown here is derived from an EMBL/GenBank/DDBJ whole genome shotgun (WGS) entry which is preliminary data.</text>
</comment>
<dbReference type="PROSITE" id="PS00211">
    <property type="entry name" value="ABC_TRANSPORTER_1"/>
    <property type="match status" value="1"/>
</dbReference>
<dbReference type="Pfam" id="PF00005">
    <property type="entry name" value="ABC_tran"/>
    <property type="match status" value="1"/>
</dbReference>
<dbReference type="CDD" id="cd03257">
    <property type="entry name" value="ABC_NikE_OppD_transporters"/>
    <property type="match status" value="1"/>
</dbReference>
<keyword evidence="7" id="KW-1185">Reference proteome</keyword>
<evidence type="ECO:0000313" key="7">
    <source>
        <dbReference type="Proteomes" id="UP000736583"/>
    </source>
</evidence>
<dbReference type="PROSITE" id="PS50893">
    <property type="entry name" value="ABC_TRANSPORTER_2"/>
    <property type="match status" value="1"/>
</dbReference>
<dbReference type="InterPro" id="IPR003439">
    <property type="entry name" value="ABC_transporter-like_ATP-bd"/>
</dbReference>
<dbReference type="SUPFAM" id="SSF52540">
    <property type="entry name" value="P-loop containing nucleoside triphosphate hydrolases"/>
    <property type="match status" value="1"/>
</dbReference>
<organism evidence="6 7">
    <name type="scientific">Clostridium simiarum</name>
    <dbReference type="NCBI Taxonomy" id="2841506"/>
    <lineage>
        <taxon>Bacteria</taxon>
        <taxon>Bacillati</taxon>
        <taxon>Bacillota</taxon>
        <taxon>Clostridia</taxon>
        <taxon>Eubacteriales</taxon>
        <taxon>Clostridiaceae</taxon>
        <taxon>Clostridium</taxon>
    </lineage>
</organism>
<name>A0ABS6F5T9_9CLOT</name>
<evidence type="ECO:0000256" key="3">
    <source>
        <dbReference type="ARBA" id="ARBA00022741"/>
    </source>
</evidence>
<dbReference type="InterPro" id="IPR050319">
    <property type="entry name" value="ABC_transp_ATP-bind"/>
</dbReference>
<reference evidence="6 7" key="1">
    <citation type="submission" date="2021-06" db="EMBL/GenBank/DDBJ databases">
        <authorList>
            <person name="Sun Q."/>
            <person name="Li D."/>
        </authorList>
    </citation>
    <scope>NUCLEOTIDE SEQUENCE [LARGE SCALE GENOMIC DNA]</scope>
    <source>
        <strain evidence="6 7">MSJ-4</strain>
    </source>
</reference>
<evidence type="ECO:0000256" key="4">
    <source>
        <dbReference type="ARBA" id="ARBA00022840"/>
    </source>
</evidence>
<dbReference type="PANTHER" id="PTHR43776:SF7">
    <property type="entry name" value="D,D-DIPEPTIDE TRANSPORT ATP-BINDING PROTEIN DDPF-RELATED"/>
    <property type="match status" value="1"/>
</dbReference>
<dbReference type="SMART" id="SM00382">
    <property type="entry name" value="AAA"/>
    <property type="match status" value="1"/>
</dbReference>
<proteinExistence type="inferred from homology"/>
<keyword evidence="4 6" id="KW-0067">ATP-binding</keyword>
<dbReference type="InterPro" id="IPR017871">
    <property type="entry name" value="ABC_transporter-like_CS"/>
</dbReference>
<evidence type="ECO:0000259" key="5">
    <source>
        <dbReference type="PROSITE" id="PS50893"/>
    </source>
</evidence>
<dbReference type="EMBL" id="JAHLQL010000007">
    <property type="protein sequence ID" value="MBU5593180.1"/>
    <property type="molecule type" value="Genomic_DNA"/>
</dbReference>
<comment type="similarity">
    <text evidence="1">Belongs to the ABC transporter superfamily.</text>
</comment>
<evidence type="ECO:0000256" key="1">
    <source>
        <dbReference type="ARBA" id="ARBA00005417"/>
    </source>
</evidence>
<sequence>MSLTIKEGETLGLMGPSGCGKSTLARILLRLIPADSGEVLYKGKNYRGLSGKQMLPFRKEVQLISQRPQSFFDPSMKLGKSMIEPLKIFGLYEKTYSEEIIAQTLYKVKLNDSLLERYPHQVSGGEIQRLSICRALLLNPKVLILDEATSMLDISVQAQILHILKDLKKTQSISYLFISHDRKVVEWMSDRVLEMKQGKIIK</sequence>
<dbReference type="PANTHER" id="PTHR43776">
    <property type="entry name" value="TRANSPORT ATP-BINDING PROTEIN"/>
    <property type="match status" value="1"/>
</dbReference>
<dbReference type="InterPro" id="IPR027417">
    <property type="entry name" value="P-loop_NTPase"/>
</dbReference>
<feature type="domain" description="ABC transporter" evidence="5">
    <location>
        <begin position="1"/>
        <end position="201"/>
    </location>
</feature>
<dbReference type="Gene3D" id="3.40.50.300">
    <property type="entry name" value="P-loop containing nucleotide triphosphate hydrolases"/>
    <property type="match status" value="1"/>
</dbReference>
<protein>
    <submittedName>
        <fullName evidence="6">Dipeptide/oligopeptide/nickel ABC transporter ATP-binding protein</fullName>
    </submittedName>
</protein>